<feature type="domain" description="Cation/H(+) antiporter C-terminal" evidence="15">
    <location>
        <begin position="617"/>
        <end position="761"/>
    </location>
</feature>
<comment type="function">
    <text evidence="1">May function as sodium-coupled metabolite transporter across the chloroplast envelope.</text>
</comment>
<feature type="transmembrane region" description="Helical" evidence="12">
    <location>
        <begin position="125"/>
        <end position="147"/>
    </location>
</feature>
<evidence type="ECO:0000256" key="1">
    <source>
        <dbReference type="ARBA" id="ARBA00003198"/>
    </source>
</evidence>
<keyword evidence="8 12" id="KW-1133">Transmembrane helix</keyword>
<name>A0A9Q0HGY6_9POAL</name>
<dbReference type="InterPro" id="IPR057291">
    <property type="entry name" value="CHX17_2nd"/>
</dbReference>
<feature type="domain" description="Cation/H+ exchanger transmembrane" evidence="13">
    <location>
        <begin position="41"/>
        <end position="410"/>
    </location>
</feature>
<keyword evidence="4" id="KW-0813">Transport</keyword>
<dbReference type="Pfam" id="PF23256">
    <property type="entry name" value="CHX17_2nd"/>
    <property type="match status" value="1"/>
</dbReference>
<evidence type="ECO:0000256" key="3">
    <source>
        <dbReference type="ARBA" id="ARBA00004141"/>
    </source>
</evidence>
<dbReference type="GO" id="GO:0006885">
    <property type="term" value="P:regulation of pH"/>
    <property type="evidence" value="ECO:0007669"/>
    <property type="project" value="TreeGrafter"/>
</dbReference>
<dbReference type="Pfam" id="PF23259">
    <property type="entry name" value="CHX17_C"/>
    <property type="match status" value="1"/>
</dbReference>
<accession>A0A9Q0HGY6</accession>
<keyword evidence="5" id="KW-0633">Potassium transport</keyword>
<feature type="transmembrane region" description="Helical" evidence="12">
    <location>
        <begin position="29"/>
        <end position="50"/>
    </location>
</feature>
<evidence type="ECO:0000256" key="7">
    <source>
        <dbReference type="ARBA" id="ARBA00022958"/>
    </source>
</evidence>
<dbReference type="EMBL" id="JAMQYH010000005">
    <property type="protein sequence ID" value="KAJ1686667.1"/>
    <property type="molecule type" value="Genomic_DNA"/>
</dbReference>
<dbReference type="GO" id="GO:0009941">
    <property type="term" value="C:chloroplast envelope"/>
    <property type="evidence" value="ECO:0007669"/>
    <property type="project" value="UniProtKB-SubCell"/>
</dbReference>
<evidence type="ECO:0000256" key="5">
    <source>
        <dbReference type="ARBA" id="ARBA00022538"/>
    </source>
</evidence>
<dbReference type="GO" id="GO:0006813">
    <property type="term" value="P:potassium ion transport"/>
    <property type="evidence" value="ECO:0007669"/>
    <property type="project" value="UniProtKB-KW"/>
</dbReference>
<proteinExistence type="inferred from homology"/>
<dbReference type="Pfam" id="PF00999">
    <property type="entry name" value="Na_H_Exchanger"/>
    <property type="match status" value="1"/>
</dbReference>
<feature type="transmembrane region" description="Helical" evidence="12">
    <location>
        <begin position="370"/>
        <end position="390"/>
    </location>
</feature>
<evidence type="ECO:0000256" key="4">
    <source>
        <dbReference type="ARBA" id="ARBA00022448"/>
    </source>
</evidence>
<sequence>MDLQCYRAQDESTFNVGIWEGANPLTSSLSLLSMQLVFIILLTQFLFFILKPIKQPRIVAEILAGIILGPSFLGSNKTFKKFFYPARGEQVLETISTLGVMFFIFVIGVKSDLRVMFHAGKKAPIIGIIGLIVCVAVVMPSCMSNMMSLEPDVLKVPMFMASLSVSLSINSVLVIVPILSDLNLLNSELGRIALSGSMTNDFVGWTMLSIIIVSEASAVSSQTAIWAALSILALVLFILLVVRPFGLWVVEKTPQGKPVEEGYVFVFLLLLLLVIFYTDIIGANSFTGALVLGLVVPDGPPLGSALTEKIEIITKGLIVPLYYTVAGSKINLWHLTIAKLPSIIFLGVLGKMVGILLPSLYYKIPFLDALALSLFMVSKGIVEVMTYNFWMSIKLIDRNTYSILIVSVMLVPAICIPIASTLYDPSRCYAVYKRRTIQHLKDDAELRILACVHDQSHVPGMLNLLEASYPTIQSPICVYLLQLVELVGRLIPIFIPHKIDRSMADGTTGFEADPIINAFLLHEQSNQGVLSVAPFTTISPYASMHDEVCRLAVDKRVSLILLHFHQRTDIAGHIRANNGLRTMNKKVISGAPCSVAILIDRQATDTTSVTNEFMHEVVVLFFGGCDDREALAYGERMARHPGINLTVIRFLPSRGIKDDQAERKLDNQSLDEIKAVGLRTRKVRYMEELVGDMENIVQVIRSLDRDSYDLVMVGMRHTWNAVMANDSLSDWSECPELGVVGDFLATAEFDSMFSILIMKQQDQGGMLALAGYSAQVHGEDLPTH</sequence>
<evidence type="ECO:0000256" key="10">
    <source>
        <dbReference type="ARBA" id="ARBA00023136"/>
    </source>
</evidence>
<feature type="domain" description="Cation/H(+) antiporter central" evidence="14">
    <location>
        <begin position="528"/>
        <end position="607"/>
    </location>
</feature>
<feature type="transmembrane region" description="Helical" evidence="12">
    <location>
        <begin position="159"/>
        <end position="180"/>
    </location>
</feature>
<dbReference type="AlphaFoldDB" id="A0A9Q0HGY6"/>
<evidence type="ECO:0000256" key="6">
    <source>
        <dbReference type="ARBA" id="ARBA00022692"/>
    </source>
</evidence>
<evidence type="ECO:0000313" key="17">
    <source>
        <dbReference type="Proteomes" id="UP001151287"/>
    </source>
</evidence>
<keyword evidence="10 12" id="KW-0472">Membrane</keyword>
<dbReference type="PANTHER" id="PTHR32468:SF90">
    <property type="entry name" value="OS05G0473401 PROTEIN"/>
    <property type="match status" value="1"/>
</dbReference>
<feature type="transmembrane region" description="Helical" evidence="12">
    <location>
        <begin position="57"/>
        <end position="75"/>
    </location>
</feature>
<protein>
    <recommendedName>
        <fullName evidence="18">Cation/H+ exchanger domain-containing protein</fullName>
    </recommendedName>
</protein>
<dbReference type="InterPro" id="IPR050794">
    <property type="entry name" value="CPA2_transporter"/>
</dbReference>
<dbReference type="Gene3D" id="1.20.1530.20">
    <property type="match status" value="1"/>
</dbReference>
<keyword evidence="17" id="KW-1185">Reference proteome</keyword>
<evidence type="ECO:0000256" key="8">
    <source>
        <dbReference type="ARBA" id="ARBA00022989"/>
    </source>
</evidence>
<dbReference type="OrthoDB" id="1889525at2759"/>
<dbReference type="GO" id="GO:0015297">
    <property type="term" value="F:antiporter activity"/>
    <property type="evidence" value="ECO:0007669"/>
    <property type="project" value="InterPro"/>
</dbReference>
<feature type="transmembrane region" description="Helical" evidence="12">
    <location>
        <begin position="344"/>
        <end position="364"/>
    </location>
</feature>
<dbReference type="PANTHER" id="PTHR32468">
    <property type="entry name" value="CATION/H + ANTIPORTER"/>
    <property type="match status" value="1"/>
</dbReference>
<organism evidence="16 17">
    <name type="scientific">Rhynchospora breviuscula</name>
    <dbReference type="NCBI Taxonomy" id="2022672"/>
    <lineage>
        <taxon>Eukaryota</taxon>
        <taxon>Viridiplantae</taxon>
        <taxon>Streptophyta</taxon>
        <taxon>Embryophyta</taxon>
        <taxon>Tracheophyta</taxon>
        <taxon>Spermatophyta</taxon>
        <taxon>Magnoliopsida</taxon>
        <taxon>Liliopsida</taxon>
        <taxon>Poales</taxon>
        <taxon>Cyperaceae</taxon>
        <taxon>Cyperoideae</taxon>
        <taxon>Rhynchosporeae</taxon>
        <taxon>Rhynchospora</taxon>
    </lineage>
</organism>
<evidence type="ECO:0000256" key="11">
    <source>
        <dbReference type="ARBA" id="ARBA00038341"/>
    </source>
</evidence>
<feature type="transmembrane region" description="Helical" evidence="12">
    <location>
        <begin position="225"/>
        <end position="250"/>
    </location>
</feature>
<dbReference type="GO" id="GO:1902600">
    <property type="term" value="P:proton transmembrane transport"/>
    <property type="evidence" value="ECO:0007669"/>
    <property type="project" value="InterPro"/>
</dbReference>
<dbReference type="Proteomes" id="UP001151287">
    <property type="component" value="Unassembled WGS sequence"/>
</dbReference>
<evidence type="ECO:0000259" key="14">
    <source>
        <dbReference type="Pfam" id="PF23256"/>
    </source>
</evidence>
<gene>
    <name evidence="16" type="ORF">LUZ63_018057</name>
</gene>
<feature type="transmembrane region" description="Helical" evidence="12">
    <location>
        <begin position="262"/>
        <end position="292"/>
    </location>
</feature>
<evidence type="ECO:0000313" key="16">
    <source>
        <dbReference type="EMBL" id="KAJ1686667.1"/>
    </source>
</evidence>
<dbReference type="InterPro" id="IPR038770">
    <property type="entry name" value="Na+/solute_symporter_sf"/>
</dbReference>
<keyword evidence="9" id="KW-0406">Ion transport</keyword>
<feature type="transmembrane region" description="Helical" evidence="12">
    <location>
        <begin position="192"/>
        <end position="213"/>
    </location>
</feature>
<keyword evidence="6 12" id="KW-0812">Transmembrane</keyword>
<dbReference type="GO" id="GO:0012505">
    <property type="term" value="C:endomembrane system"/>
    <property type="evidence" value="ECO:0007669"/>
    <property type="project" value="TreeGrafter"/>
</dbReference>
<evidence type="ECO:0000259" key="15">
    <source>
        <dbReference type="Pfam" id="PF23259"/>
    </source>
</evidence>
<feature type="transmembrane region" description="Helical" evidence="12">
    <location>
        <begin position="95"/>
        <end position="113"/>
    </location>
</feature>
<dbReference type="GO" id="GO:0016020">
    <property type="term" value="C:membrane"/>
    <property type="evidence" value="ECO:0007669"/>
    <property type="project" value="UniProtKB-SubCell"/>
</dbReference>
<evidence type="ECO:0000259" key="13">
    <source>
        <dbReference type="Pfam" id="PF00999"/>
    </source>
</evidence>
<dbReference type="Gene3D" id="3.40.50.12370">
    <property type="match status" value="1"/>
</dbReference>
<evidence type="ECO:0000256" key="9">
    <source>
        <dbReference type="ARBA" id="ARBA00023065"/>
    </source>
</evidence>
<keyword evidence="7" id="KW-0630">Potassium</keyword>
<feature type="transmembrane region" description="Helical" evidence="12">
    <location>
        <begin position="402"/>
        <end position="423"/>
    </location>
</feature>
<comment type="subcellular location">
    <subcellularLocation>
        <location evidence="3">Membrane</location>
        <topology evidence="3">Multi-pass membrane protein</topology>
    </subcellularLocation>
    <subcellularLocation>
        <location evidence="2">Plastid</location>
        <location evidence="2">Chloroplast envelope</location>
    </subcellularLocation>
</comment>
<comment type="similarity">
    <text evidence="11">Belongs to the monovalent cation:proton antiporter 2 (CPA2) transporter (TC 2.A.37) family. CHX (TC 2.A.37.4) subfamily.</text>
</comment>
<evidence type="ECO:0000256" key="12">
    <source>
        <dbReference type="SAM" id="Phobius"/>
    </source>
</evidence>
<dbReference type="InterPro" id="IPR057290">
    <property type="entry name" value="CHX17_C"/>
</dbReference>
<reference evidence="16" key="1">
    <citation type="journal article" date="2022" name="Cell">
        <title>Repeat-based holocentromeres influence genome architecture and karyotype evolution.</title>
        <authorList>
            <person name="Hofstatter P.G."/>
            <person name="Thangavel G."/>
            <person name="Lux T."/>
            <person name="Neumann P."/>
            <person name="Vondrak T."/>
            <person name="Novak P."/>
            <person name="Zhang M."/>
            <person name="Costa L."/>
            <person name="Castellani M."/>
            <person name="Scott A."/>
            <person name="Toegelov H."/>
            <person name="Fuchs J."/>
            <person name="Mata-Sucre Y."/>
            <person name="Dias Y."/>
            <person name="Vanzela A.L.L."/>
            <person name="Huettel B."/>
            <person name="Almeida C.C.S."/>
            <person name="Simkova H."/>
            <person name="Souza G."/>
            <person name="Pedrosa-Harand A."/>
            <person name="Macas J."/>
            <person name="Mayer K.F.X."/>
            <person name="Houben A."/>
            <person name="Marques A."/>
        </authorList>
    </citation>
    <scope>NUCLEOTIDE SEQUENCE</scope>
    <source>
        <strain evidence="16">RhyBre1mFocal</strain>
    </source>
</reference>
<dbReference type="InterPro" id="IPR006153">
    <property type="entry name" value="Cation/H_exchanger_TM"/>
</dbReference>
<evidence type="ECO:0000256" key="2">
    <source>
        <dbReference type="ARBA" id="ARBA00004119"/>
    </source>
</evidence>
<evidence type="ECO:0008006" key="18">
    <source>
        <dbReference type="Google" id="ProtNLM"/>
    </source>
</evidence>
<comment type="caution">
    <text evidence="16">The sequence shown here is derived from an EMBL/GenBank/DDBJ whole genome shotgun (WGS) entry which is preliminary data.</text>
</comment>